<dbReference type="EMBL" id="LACB01000248">
    <property type="protein sequence ID" value="KAJ9485743.1"/>
    <property type="molecule type" value="Genomic_DNA"/>
</dbReference>
<accession>A0AAI9X783</accession>
<comment type="caution">
    <text evidence="1">The sequence shown here is derived from an EMBL/GenBank/DDBJ whole genome shotgun (WGS) entry which is preliminary data.</text>
</comment>
<evidence type="ECO:0000313" key="2">
    <source>
        <dbReference type="Proteomes" id="UP001227192"/>
    </source>
</evidence>
<gene>
    <name evidence="1" type="ORF">VN97_g7604</name>
</gene>
<reference evidence="1" key="2">
    <citation type="journal article" date="2016" name="Fungal Biol.">
        <title>Ochratoxin A production by Penicillium thymicola.</title>
        <authorList>
            <person name="Nguyen H.D.T."/>
            <person name="McMullin D.R."/>
            <person name="Ponomareva E."/>
            <person name="Riley R."/>
            <person name="Pomraning K.R."/>
            <person name="Baker S.E."/>
            <person name="Seifert K.A."/>
        </authorList>
    </citation>
    <scope>NUCLEOTIDE SEQUENCE</scope>
    <source>
        <strain evidence="1">DAOM 180753</strain>
    </source>
</reference>
<reference evidence="1" key="1">
    <citation type="submission" date="2015-06" db="EMBL/GenBank/DDBJ databases">
        <authorList>
            <person name="Nguyen H."/>
        </authorList>
    </citation>
    <scope>NUCLEOTIDE SEQUENCE</scope>
    <source>
        <strain evidence="1">DAOM 180753</strain>
    </source>
</reference>
<organism evidence="1 2">
    <name type="scientific">Penicillium thymicola</name>
    <dbReference type="NCBI Taxonomy" id="293382"/>
    <lineage>
        <taxon>Eukaryota</taxon>
        <taxon>Fungi</taxon>
        <taxon>Dikarya</taxon>
        <taxon>Ascomycota</taxon>
        <taxon>Pezizomycotina</taxon>
        <taxon>Eurotiomycetes</taxon>
        <taxon>Eurotiomycetidae</taxon>
        <taxon>Eurotiales</taxon>
        <taxon>Aspergillaceae</taxon>
        <taxon>Penicillium</taxon>
    </lineage>
</organism>
<name>A0AAI9X783_PENTH</name>
<evidence type="ECO:0000313" key="1">
    <source>
        <dbReference type="EMBL" id="KAJ9485743.1"/>
    </source>
</evidence>
<dbReference type="Proteomes" id="UP001227192">
    <property type="component" value="Unassembled WGS sequence"/>
</dbReference>
<protein>
    <submittedName>
        <fullName evidence="1">Uncharacterized protein</fullName>
    </submittedName>
</protein>
<keyword evidence="2" id="KW-1185">Reference proteome</keyword>
<sequence>MGMNLGLLLYPENQHSLQRLFITICSTPSQASGTRPGWVTRTRVVAYPGYPYYGRLNMPSTHNSLIGIYCQ</sequence>
<proteinExistence type="predicted"/>
<dbReference type="AlphaFoldDB" id="A0AAI9X783"/>